<sequence>MTPDADADARSAELPGPTSVAPDSQPDDELHRTEAEHGVSDLIDAIGGAARAAGPFVYAPHGNINAGSVHGGQRVHNKPANDGRRLREGRVREGPVPEAEVQAAAFGFARPDWFDAALEKLQQEPLFLAGRPGSGRRTAALNLLRVSCGEGATLRALDSVIELDRWQPTDTSARGYLMDGLFPSRPLGPGVLGHVRSLLTKAKARMVIVLPDDAALLRRLEQDLHVSPTVCVPPPPAMVFGSYFEAVIPDQWQRERLLSALNRRHELSDLLVPELVPTEVVELVTAIVTADGDPNALGDLGSRLSYRAEREVPELLQELRGDPDALAFLLTACVYEGLDHRLVREEAGRLLKLSEDRLTAVLPGADASGAEKVERPNPGFVFRSSLTELLHAVHAVRQEREIRAEGAYTHSVEAVVFVRHRQAEAVLRHVWREYGQLSELLVEWLREVERSPELTRLAGQFMGRAARWGGGRRALRHIQALAESERTTSRLIAANAMGIAAEDPVLVAEVRYRLQRWSLTADFRLRTTVAYACGAEFGLSRPDLALQLLHALLLGVRGCQDGEGRGGDDRVLLAVRVAILSLFQAGNEAKVFSRLIEWLDAEQCHPEQVLALFGQLLGSPQWFKRKLADEAPEEEAIVKLVRRALNADNSFDATCAALLRWADWGRWDETLSRAVENLFVALARSMRCGEFRLFVEMDEKGADGWAGLATARASLSSWRAGEQWEAV</sequence>
<name>A0A7U9KRJ5_9ACTN</name>
<reference evidence="2 3" key="1">
    <citation type="submission" date="2018-11" db="EMBL/GenBank/DDBJ databases">
        <title>Whole genome sequence of Streptomyces chrestomyceticus NBRC 13444(T).</title>
        <authorList>
            <person name="Komaki H."/>
            <person name="Tamura T."/>
        </authorList>
    </citation>
    <scope>NUCLEOTIDE SEQUENCE [LARGE SCALE GENOMIC DNA]</scope>
    <source>
        <strain evidence="2 3">NBRC 13444</strain>
    </source>
</reference>
<feature type="region of interest" description="Disordered" evidence="1">
    <location>
        <begin position="1"/>
        <end position="32"/>
    </location>
</feature>
<dbReference type="Proteomes" id="UP000287830">
    <property type="component" value="Unassembled WGS sequence"/>
</dbReference>
<dbReference type="RefSeq" id="WP_125044438.1">
    <property type="nucleotide sequence ID" value="NZ_BHZC01000001.1"/>
</dbReference>
<feature type="compositionally biased region" description="Basic and acidic residues" evidence="1">
    <location>
        <begin position="79"/>
        <end position="95"/>
    </location>
</feature>
<accession>A0A7U9KRJ5</accession>
<evidence type="ECO:0000256" key="1">
    <source>
        <dbReference type="SAM" id="MobiDB-lite"/>
    </source>
</evidence>
<dbReference type="GeneID" id="95620839"/>
<feature type="region of interest" description="Disordered" evidence="1">
    <location>
        <begin position="68"/>
        <end position="96"/>
    </location>
</feature>
<evidence type="ECO:0000313" key="3">
    <source>
        <dbReference type="Proteomes" id="UP000287830"/>
    </source>
</evidence>
<gene>
    <name evidence="2" type="ORF">OEIGOIKO_01834</name>
</gene>
<dbReference type="AlphaFoldDB" id="A0A7U9KRJ5"/>
<dbReference type="OrthoDB" id="4033240at2"/>
<dbReference type="EMBL" id="BHZC01000001">
    <property type="protein sequence ID" value="GCD34109.1"/>
    <property type="molecule type" value="Genomic_DNA"/>
</dbReference>
<organism evidence="2 3">
    <name type="scientific">Streptomyces chrestomyceticus JCM 4735</name>
    <dbReference type="NCBI Taxonomy" id="1306181"/>
    <lineage>
        <taxon>Bacteria</taxon>
        <taxon>Bacillati</taxon>
        <taxon>Actinomycetota</taxon>
        <taxon>Actinomycetes</taxon>
        <taxon>Kitasatosporales</taxon>
        <taxon>Streptomycetaceae</taxon>
        <taxon>Streptomyces</taxon>
    </lineage>
</organism>
<evidence type="ECO:0000313" key="2">
    <source>
        <dbReference type="EMBL" id="GCD34109.1"/>
    </source>
</evidence>
<comment type="caution">
    <text evidence="2">The sequence shown here is derived from an EMBL/GenBank/DDBJ whole genome shotgun (WGS) entry which is preliminary data.</text>
</comment>
<proteinExistence type="predicted"/>
<protein>
    <submittedName>
        <fullName evidence="2">Uncharacterized protein</fullName>
    </submittedName>
</protein>